<reference evidence="3" key="1">
    <citation type="submission" date="2023-01" db="EMBL/GenBank/DDBJ databases">
        <title>The diversity of Class Acidimicrobiia in South China Sea sediment environments and the proposal of Iamia marina sp. nov., a novel species of the genus Iamia.</title>
        <authorList>
            <person name="He Y."/>
            <person name="Tian X."/>
        </authorList>
    </citation>
    <scope>NUCLEOTIDE SEQUENCE</scope>
    <source>
        <strain evidence="3">DSM 19957</strain>
    </source>
</reference>
<feature type="region of interest" description="Disordered" evidence="1">
    <location>
        <begin position="19"/>
        <end position="67"/>
    </location>
</feature>
<protein>
    <recommendedName>
        <fullName evidence="5">Lipoprotein</fullName>
    </recommendedName>
</protein>
<name>A0AAF0BSM3_9ACTN</name>
<dbReference type="KEGG" id="ima:PO878_13345"/>
<evidence type="ECO:0000256" key="1">
    <source>
        <dbReference type="SAM" id="MobiDB-lite"/>
    </source>
</evidence>
<feature type="signal peptide" evidence="2">
    <location>
        <begin position="1"/>
        <end position="22"/>
    </location>
</feature>
<evidence type="ECO:0008006" key="5">
    <source>
        <dbReference type="Google" id="ProtNLM"/>
    </source>
</evidence>
<sequence length="268" mass="27507">MRWLGAVSVALLLLAGCGRSDDADDATPTTTTGATATTAPSSTAATTVSTTTGPPPPSAPSTTAATDDGAALPATAQDWMAELVRAWGAGDREGAATLATPDTVAELFAHADPGGPDWALQGCDGAAGSTVCTFTDAGERLLLSQPSVAEGDRLAPVGQATFTEGDGPASETYLGEEASRLVRAWGAGDREVAAVLAPELTVATLFDRYDPGGGRWDLRDCLRLEDDPQCLFYDPVRDERLILHFDRVARAAGEAAIAAPEFRTGASG</sequence>
<dbReference type="AlphaFoldDB" id="A0AAF0BSM3"/>
<evidence type="ECO:0000256" key="2">
    <source>
        <dbReference type="SAM" id="SignalP"/>
    </source>
</evidence>
<feature type="compositionally biased region" description="Low complexity" evidence="1">
    <location>
        <begin position="26"/>
        <end position="52"/>
    </location>
</feature>
<dbReference type="RefSeq" id="WP_272735007.1">
    <property type="nucleotide sequence ID" value="NZ_CP116942.1"/>
</dbReference>
<feature type="chain" id="PRO_5042285436" description="Lipoprotein" evidence="2">
    <location>
        <begin position="23"/>
        <end position="268"/>
    </location>
</feature>
<proteinExistence type="predicted"/>
<evidence type="ECO:0000313" key="4">
    <source>
        <dbReference type="Proteomes" id="UP001216390"/>
    </source>
</evidence>
<keyword evidence="2" id="KW-0732">Signal</keyword>
<keyword evidence="4" id="KW-1185">Reference proteome</keyword>
<accession>A0AAF0BSM3</accession>
<dbReference type="EMBL" id="CP116942">
    <property type="protein sequence ID" value="WCO65482.1"/>
    <property type="molecule type" value="Genomic_DNA"/>
</dbReference>
<dbReference type="PROSITE" id="PS51257">
    <property type="entry name" value="PROKAR_LIPOPROTEIN"/>
    <property type="match status" value="1"/>
</dbReference>
<organism evidence="3 4">
    <name type="scientific">Iamia majanohamensis</name>
    <dbReference type="NCBI Taxonomy" id="467976"/>
    <lineage>
        <taxon>Bacteria</taxon>
        <taxon>Bacillati</taxon>
        <taxon>Actinomycetota</taxon>
        <taxon>Acidimicrobiia</taxon>
        <taxon>Acidimicrobiales</taxon>
        <taxon>Iamiaceae</taxon>
        <taxon>Iamia</taxon>
    </lineage>
</organism>
<gene>
    <name evidence="3" type="ORF">PO878_13345</name>
</gene>
<evidence type="ECO:0000313" key="3">
    <source>
        <dbReference type="EMBL" id="WCO65482.1"/>
    </source>
</evidence>
<dbReference type="Proteomes" id="UP001216390">
    <property type="component" value="Chromosome"/>
</dbReference>